<organism evidence="1 2">
    <name type="scientific">Salix purpurea</name>
    <name type="common">Purple osier willow</name>
    <dbReference type="NCBI Taxonomy" id="77065"/>
    <lineage>
        <taxon>Eukaryota</taxon>
        <taxon>Viridiplantae</taxon>
        <taxon>Streptophyta</taxon>
        <taxon>Embryophyta</taxon>
        <taxon>Tracheophyta</taxon>
        <taxon>Spermatophyta</taxon>
        <taxon>Magnoliopsida</taxon>
        <taxon>eudicotyledons</taxon>
        <taxon>Gunneridae</taxon>
        <taxon>Pentapetalae</taxon>
        <taxon>rosids</taxon>
        <taxon>fabids</taxon>
        <taxon>Malpighiales</taxon>
        <taxon>Salicaceae</taxon>
        <taxon>Saliceae</taxon>
        <taxon>Salix</taxon>
    </lineage>
</organism>
<proteinExistence type="predicted"/>
<dbReference type="EMBL" id="JAPFFK010000004">
    <property type="protein sequence ID" value="KAJ6766390.1"/>
    <property type="molecule type" value="Genomic_DNA"/>
</dbReference>
<name>A0A9Q0WIR3_SALPP</name>
<gene>
    <name evidence="1" type="ORF">OIU79_022364</name>
</gene>
<evidence type="ECO:0000313" key="1">
    <source>
        <dbReference type="EMBL" id="KAJ6766390.1"/>
    </source>
</evidence>
<dbReference type="Proteomes" id="UP001151532">
    <property type="component" value="Chromosome 4"/>
</dbReference>
<evidence type="ECO:0000313" key="2">
    <source>
        <dbReference type="Proteomes" id="UP001151532"/>
    </source>
</evidence>
<reference evidence="1" key="2">
    <citation type="journal article" date="2023" name="Int. J. Mol. Sci.">
        <title>De Novo Assembly and Annotation of 11 Diverse Shrub Willow (Salix) Genomes Reveals Novel Gene Organization in Sex-Linked Regions.</title>
        <authorList>
            <person name="Hyden B."/>
            <person name="Feng K."/>
            <person name="Yates T.B."/>
            <person name="Jawdy S."/>
            <person name="Cereghino C."/>
            <person name="Smart L.B."/>
            <person name="Muchero W."/>
        </authorList>
    </citation>
    <scope>NUCLEOTIDE SEQUENCE</scope>
    <source>
        <tissue evidence="1">Shoot tip</tissue>
    </source>
</reference>
<dbReference type="AlphaFoldDB" id="A0A9Q0WIR3"/>
<reference evidence="1" key="1">
    <citation type="submission" date="2022-11" db="EMBL/GenBank/DDBJ databases">
        <authorList>
            <person name="Hyden B.L."/>
            <person name="Feng K."/>
            <person name="Yates T."/>
            <person name="Jawdy S."/>
            <person name="Smart L.B."/>
            <person name="Muchero W."/>
        </authorList>
    </citation>
    <scope>NUCLEOTIDE SEQUENCE</scope>
    <source>
        <tissue evidence="1">Shoot tip</tissue>
    </source>
</reference>
<accession>A0A9Q0WIR3</accession>
<keyword evidence="2" id="KW-1185">Reference proteome</keyword>
<sequence>MQGYTHFCLYLSNSNLKLQPSFQYEERPSQADHLNSIGEIIVTSLRTAHGKRLCQMLMRSIQTAKEEPILLRRPAFHYQKAELTAKSSSKTSGKHKDIIA</sequence>
<protein>
    <submittedName>
        <fullName evidence="1">Uncharacterized protein</fullName>
    </submittedName>
</protein>
<comment type="caution">
    <text evidence="1">The sequence shown here is derived from an EMBL/GenBank/DDBJ whole genome shotgun (WGS) entry which is preliminary data.</text>
</comment>